<dbReference type="InterPro" id="IPR036390">
    <property type="entry name" value="WH_DNA-bd_sf"/>
</dbReference>
<keyword evidence="1" id="KW-0238">DNA-binding</keyword>
<keyword evidence="3" id="KW-1185">Reference proteome</keyword>
<evidence type="ECO:0000313" key="3">
    <source>
        <dbReference type="Proteomes" id="UP001597216"/>
    </source>
</evidence>
<comment type="caution">
    <text evidence="2">The sequence shown here is derived from an EMBL/GenBank/DDBJ whole genome shotgun (WGS) entry which is preliminary data.</text>
</comment>
<dbReference type="PANTHER" id="PTHR33221">
    <property type="entry name" value="WINGED HELIX-TURN-HELIX TRANSCRIPTIONAL REGULATOR, RRF2 FAMILY"/>
    <property type="match status" value="1"/>
</dbReference>
<dbReference type="InterPro" id="IPR000944">
    <property type="entry name" value="Tscrpt_reg_Rrf2"/>
</dbReference>
<accession>A0ABW3T2R8</accession>
<dbReference type="Gene3D" id="1.10.10.10">
    <property type="entry name" value="Winged helix-like DNA-binding domain superfamily/Winged helix DNA-binding domain"/>
    <property type="match status" value="1"/>
</dbReference>
<dbReference type="SUPFAM" id="SSF46785">
    <property type="entry name" value="Winged helix' DNA-binding domain"/>
    <property type="match status" value="1"/>
</dbReference>
<dbReference type="EMBL" id="JBHTLQ010000019">
    <property type="protein sequence ID" value="MFD1190960.1"/>
    <property type="molecule type" value="Genomic_DNA"/>
</dbReference>
<gene>
    <name evidence="2" type="ORF">ACFQ27_10250</name>
</gene>
<dbReference type="RefSeq" id="WP_377353513.1">
    <property type="nucleotide sequence ID" value="NZ_JBHTLQ010000019.1"/>
</dbReference>
<protein>
    <submittedName>
        <fullName evidence="2">RrF2 family transcriptional regulator</fullName>
    </submittedName>
</protein>
<dbReference type="PANTHER" id="PTHR33221:SF4">
    <property type="entry name" value="HTH-TYPE TRANSCRIPTIONAL REPRESSOR NSRR"/>
    <property type="match status" value="1"/>
</dbReference>
<sequence length="133" mass="14441">MKLRRLTDYALRVLIYVAETPGRRCSVPEIAAAHSISEHHLVKVAHRLGQLGYLSTARGRGGGLSLSASPEAINLGEVVRKLEGDDCPVDCSSCILARRCTLSGLLNRATQAFYDDLSRQTLADLIRLPNPTA</sequence>
<dbReference type="PROSITE" id="PS51197">
    <property type="entry name" value="HTH_RRF2_2"/>
    <property type="match status" value="1"/>
</dbReference>
<dbReference type="InterPro" id="IPR036388">
    <property type="entry name" value="WH-like_DNA-bd_sf"/>
</dbReference>
<organism evidence="2 3">
    <name type="scientific">Phenylobacterium conjunctum</name>
    <dbReference type="NCBI Taxonomy" id="1298959"/>
    <lineage>
        <taxon>Bacteria</taxon>
        <taxon>Pseudomonadati</taxon>
        <taxon>Pseudomonadota</taxon>
        <taxon>Alphaproteobacteria</taxon>
        <taxon>Caulobacterales</taxon>
        <taxon>Caulobacteraceae</taxon>
        <taxon>Phenylobacterium</taxon>
    </lineage>
</organism>
<dbReference type="Pfam" id="PF02082">
    <property type="entry name" value="Rrf2"/>
    <property type="match status" value="1"/>
</dbReference>
<evidence type="ECO:0000313" key="2">
    <source>
        <dbReference type="EMBL" id="MFD1190960.1"/>
    </source>
</evidence>
<dbReference type="NCBIfam" id="TIGR00738">
    <property type="entry name" value="rrf2_super"/>
    <property type="match status" value="1"/>
</dbReference>
<reference evidence="3" key="1">
    <citation type="journal article" date="2019" name="Int. J. Syst. Evol. Microbiol.">
        <title>The Global Catalogue of Microorganisms (GCM) 10K type strain sequencing project: providing services to taxonomists for standard genome sequencing and annotation.</title>
        <authorList>
            <consortium name="The Broad Institute Genomics Platform"/>
            <consortium name="The Broad Institute Genome Sequencing Center for Infectious Disease"/>
            <person name="Wu L."/>
            <person name="Ma J."/>
        </authorList>
    </citation>
    <scope>NUCLEOTIDE SEQUENCE [LARGE SCALE GENOMIC DNA]</scope>
    <source>
        <strain evidence="3">CCUG 55074</strain>
    </source>
</reference>
<dbReference type="Proteomes" id="UP001597216">
    <property type="component" value="Unassembled WGS sequence"/>
</dbReference>
<proteinExistence type="predicted"/>
<name>A0ABW3T2R8_9CAUL</name>
<evidence type="ECO:0000256" key="1">
    <source>
        <dbReference type="ARBA" id="ARBA00023125"/>
    </source>
</evidence>